<proteinExistence type="predicted"/>
<organism evidence="1 2">
    <name type="scientific">Ataeniobius toweri</name>
    <dbReference type="NCBI Taxonomy" id="208326"/>
    <lineage>
        <taxon>Eukaryota</taxon>
        <taxon>Metazoa</taxon>
        <taxon>Chordata</taxon>
        <taxon>Craniata</taxon>
        <taxon>Vertebrata</taxon>
        <taxon>Euteleostomi</taxon>
        <taxon>Actinopterygii</taxon>
        <taxon>Neopterygii</taxon>
        <taxon>Teleostei</taxon>
        <taxon>Neoteleostei</taxon>
        <taxon>Acanthomorphata</taxon>
        <taxon>Ovalentaria</taxon>
        <taxon>Atherinomorphae</taxon>
        <taxon>Cyprinodontiformes</taxon>
        <taxon>Goodeidae</taxon>
        <taxon>Ataeniobius</taxon>
    </lineage>
</organism>
<gene>
    <name evidence="1" type="ORF">ATANTOWER_025101</name>
</gene>
<dbReference type="Proteomes" id="UP001345963">
    <property type="component" value="Unassembled WGS sequence"/>
</dbReference>
<comment type="caution">
    <text evidence="1">The sequence shown here is derived from an EMBL/GenBank/DDBJ whole genome shotgun (WGS) entry which is preliminary data.</text>
</comment>
<evidence type="ECO:0000313" key="2">
    <source>
        <dbReference type="Proteomes" id="UP001345963"/>
    </source>
</evidence>
<evidence type="ECO:0000313" key="1">
    <source>
        <dbReference type="EMBL" id="MED6241724.1"/>
    </source>
</evidence>
<reference evidence="1 2" key="1">
    <citation type="submission" date="2021-07" db="EMBL/GenBank/DDBJ databases">
        <authorList>
            <person name="Palmer J.M."/>
        </authorList>
    </citation>
    <scope>NUCLEOTIDE SEQUENCE [LARGE SCALE GENOMIC DNA]</scope>
    <source>
        <strain evidence="1 2">AT_MEX2019</strain>
        <tissue evidence="1">Muscle</tissue>
    </source>
</reference>
<protein>
    <submittedName>
        <fullName evidence="1">Uncharacterized protein</fullName>
    </submittedName>
</protein>
<accession>A0ABU7AVS6</accession>
<dbReference type="EMBL" id="JAHUTI010030080">
    <property type="protein sequence ID" value="MED6241724.1"/>
    <property type="molecule type" value="Genomic_DNA"/>
</dbReference>
<keyword evidence="2" id="KW-1185">Reference proteome</keyword>
<name>A0ABU7AVS6_9TELE</name>
<sequence>MNVRKSLFSKINRIKISLIAKFVHTNKEVDSRTLCSQTRFCFFCGLVNGNKKYIVNVHMYIEKIVLFWSSNCQEFIRVTAWGTILSLWRLVLADNALQRRPEGKSLNSL</sequence>